<reference evidence="1 2" key="1">
    <citation type="submission" date="2020-08" db="EMBL/GenBank/DDBJ databases">
        <title>Sequencing the genomes of 1000 actinobacteria strains.</title>
        <authorList>
            <person name="Klenk H.-P."/>
        </authorList>
    </citation>
    <scope>NUCLEOTIDE SEQUENCE [LARGE SCALE GENOMIC DNA]</scope>
    <source>
        <strain evidence="1 2">DSM 45362</strain>
    </source>
</reference>
<proteinExistence type="predicted"/>
<protein>
    <recommendedName>
        <fullName evidence="3">HEAT repeat domain-containing protein</fullName>
    </recommendedName>
</protein>
<comment type="caution">
    <text evidence="1">The sequence shown here is derived from an EMBL/GenBank/DDBJ whole genome shotgun (WGS) entry which is preliminary data.</text>
</comment>
<dbReference type="RefSeq" id="WP_184831279.1">
    <property type="nucleotide sequence ID" value="NZ_JACHMN010000001.1"/>
</dbReference>
<organism evidence="1 2">
    <name type="scientific">Allocatelliglobosispora scoriae</name>
    <dbReference type="NCBI Taxonomy" id="643052"/>
    <lineage>
        <taxon>Bacteria</taxon>
        <taxon>Bacillati</taxon>
        <taxon>Actinomycetota</taxon>
        <taxon>Actinomycetes</taxon>
        <taxon>Micromonosporales</taxon>
        <taxon>Micromonosporaceae</taxon>
        <taxon>Allocatelliglobosispora</taxon>
    </lineage>
</organism>
<gene>
    <name evidence="1" type="ORF">F4553_000398</name>
</gene>
<keyword evidence="2" id="KW-1185">Reference proteome</keyword>
<dbReference type="EMBL" id="JACHMN010000001">
    <property type="protein sequence ID" value="MBB5867019.1"/>
    <property type="molecule type" value="Genomic_DNA"/>
</dbReference>
<evidence type="ECO:0008006" key="3">
    <source>
        <dbReference type="Google" id="ProtNLM"/>
    </source>
</evidence>
<evidence type="ECO:0000313" key="2">
    <source>
        <dbReference type="Proteomes" id="UP000587527"/>
    </source>
</evidence>
<dbReference type="Proteomes" id="UP000587527">
    <property type="component" value="Unassembled WGS sequence"/>
</dbReference>
<evidence type="ECO:0000313" key="1">
    <source>
        <dbReference type="EMBL" id="MBB5867019.1"/>
    </source>
</evidence>
<sequence>MPEEIRPQIVDLIIAALQRTYRCKDWLFARLVRHVADEQFTDRIEALSDADDPVVRLRAQFILHVARHPEQRVRYVSWRRWLASAAGT</sequence>
<dbReference type="Gene3D" id="1.10.357.10">
    <property type="entry name" value="Tetracycline Repressor, domain 2"/>
    <property type="match status" value="1"/>
</dbReference>
<dbReference type="AlphaFoldDB" id="A0A841BIM4"/>
<accession>A0A841BIM4</accession>
<name>A0A841BIM4_9ACTN</name>